<dbReference type="EMBL" id="JBHSBN010000010">
    <property type="protein sequence ID" value="MFC4107588.1"/>
    <property type="molecule type" value="Genomic_DNA"/>
</dbReference>
<gene>
    <name evidence="3" type="ORF">ACFOX0_16870</name>
</gene>
<reference evidence="4" key="1">
    <citation type="journal article" date="2019" name="Int. J. Syst. Evol. Microbiol.">
        <title>The Global Catalogue of Microorganisms (GCM) 10K type strain sequencing project: providing services to taxonomists for standard genome sequencing and annotation.</title>
        <authorList>
            <consortium name="The Broad Institute Genomics Platform"/>
            <consortium name="The Broad Institute Genome Sequencing Center for Infectious Disease"/>
            <person name="Wu L."/>
            <person name="Ma J."/>
        </authorList>
    </citation>
    <scope>NUCLEOTIDE SEQUENCE [LARGE SCALE GENOMIC DNA]</scope>
    <source>
        <strain evidence="4">2902at01</strain>
    </source>
</reference>
<dbReference type="InterPro" id="IPR025751">
    <property type="entry name" value="RsbRD_N_dom"/>
</dbReference>
<dbReference type="PANTHER" id="PTHR33744:SF1">
    <property type="entry name" value="DNA-BINDING TRANSCRIPTIONAL ACTIVATOR ADER"/>
    <property type="match status" value="1"/>
</dbReference>
<dbReference type="Gene3D" id="1.10.10.2840">
    <property type="entry name" value="PucR C-terminal helix-turn-helix domain"/>
    <property type="match status" value="1"/>
</dbReference>
<dbReference type="Pfam" id="PF13556">
    <property type="entry name" value="HTH_30"/>
    <property type="match status" value="1"/>
</dbReference>
<dbReference type="PANTHER" id="PTHR33744">
    <property type="entry name" value="CARBOHYDRATE DIACID REGULATOR"/>
    <property type="match status" value="1"/>
</dbReference>
<name>A0ABV8KN94_9ACTN</name>
<dbReference type="InterPro" id="IPR025736">
    <property type="entry name" value="PucR_C-HTH_dom"/>
</dbReference>
<dbReference type="InterPro" id="IPR042070">
    <property type="entry name" value="PucR_C-HTH_sf"/>
</dbReference>
<dbReference type="InterPro" id="IPR051448">
    <property type="entry name" value="CdaR-like_regulators"/>
</dbReference>
<feature type="domain" description="RsbT co-antagonist protein RsbRD N-terminal" evidence="2">
    <location>
        <begin position="21"/>
        <end position="158"/>
    </location>
</feature>
<dbReference type="RefSeq" id="WP_377546685.1">
    <property type="nucleotide sequence ID" value="NZ_JBHSBN010000010.1"/>
</dbReference>
<evidence type="ECO:0000313" key="4">
    <source>
        <dbReference type="Proteomes" id="UP001595868"/>
    </source>
</evidence>
<evidence type="ECO:0000259" key="2">
    <source>
        <dbReference type="Pfam" id="PF14361"/>
    </source>
</evidence>
<sequence>MVLPERTVSLGELLRDMAADPRIVDEMVQAARDGSPEIARLPRAENRRHVAALLTAGLSSFELLADPSERDFAEARRLGAARAAQGISVTALLQGVQAGRRVVVEAALRRGRAAGIPDTALLEGLLDLDRYAGALERALVDGYHAAERELSRTEQDARNRVLRRLLADGSADREDLLRFGLRPDGRYHCVVTDVTDPARIRTAERSLTRCGALFGTVDDRLTGLAPGRLPAGALEPGTLAITAPARPLDRLPTLHPLCVAALRVAAATGLRGERDLVDLAGETALAAQPALANLLSTTLLADLDPADEFHRQLAVTALSYLDCGQRLDQTAAALHLHPNTVRYRIRRLQELVGLPPTVAEPGGRWPVSVTLRWWWALRTWLADADGGGRSDSRPDGAR</sequence>
<organism evidence="3 4">
    <name type="scientific">Micromonospora zhanjiangensis</name>
    <dbReference type="NCBI Taxonomy" id="1522057"/>
    <lineage>
        <taxon>Bacteria</taxon>
        <taxon>Bacillati</taxon>
        <taxon>Actinomycetota</taxon>
        <taxon>Actinomycetes</taxon>
        <taxon>Micromonosporales</taxon>
        <taxon>Micromonosporaceae</taxon>
        <taxon>Micromonospora</taxon>
    </lineage>
</organism>
<dbReference type="Pfam" id="PF14361">
    <property type="entry name" value="RsbRD_N"/>
    <property type="match status" value="1"/>
</dbReference>
<accession>A0ABV8KN94</accession>
<dbReference type="Proteomes" id="UP001595868">
    <property type="component" value="Unassembled WGS sequence"/>
</dbReference>
<evidence type="ECO:0000313" key="3">
    <source>
        <dbReference type="EMBL" id="MFC4107588.1"/>
    </source>
</evidence>
<protein>
    <submittedName>
        <fullName evidence="3">PucR family transcriptional regulator</fullName>
    </submittedName>
</protein>
<comment type="caution">
    <text evidence="3">The sequence shown here is derived from an EMBL/GenBank/DDBJ whole genome shotgun (WGS) entry which is preliminary data.</text>
</comment>
<keyword evidence="4" id="KW-1185">Reference proteome</keyword>
<evidence type="ECO:0000259" key="1">
    <source>
        <dbReference type="Pfam" id="PF13556"/>
    </source>
</evidence>
<proteinExistence type="predicted"/>
<feature type="domain" description="PucR C-terminal helix-turn-helix" evidence="1">
    <location>
        <begin position="316"/>
        <end position="358"/>
    </location>
</feature>